<dbReference type="InterPro" id="IPR045857">
    <property type="entry name" value="O16G_dom_2"/>
</dbReference>
<dbReference type="SMART" id="SM00642">
    <property type="entry name" value="Aamy"/>
    <property type="match status" value="1"/>
</dbReference>
<feature type="compositionally biased region" description="Pro residues" evidence="1">
    <location>
        <begin position="90"/>
        <end position="106"/>
    </location>
</feature>
<name>A0A2Z3JSK8_9DEIO</name>
<dbReference type="Pfam" id="PF22582">
    <property type="entry name" value="Amylosucrase_C-like"/>
    <property type="match status" value="1"/>
</dbReference>
<dbReference type="Gene3D" id="3.20.20.80">
    <property type="entry name" value="Glycosidases"/>
    <property type="match status" value="1"/>
</dbReference>
<feature type="domain" description="Glycosyl hydrolase family 13 catalytic" evidence="2">
    <location>
        <begin position="190"/>
        <end position="644"/>
    </location>
</feature>
<dbReference type="SUPFAM" id="SSF51445">
    <property type="entry name" value="(Trans)glycosidases"/>
    <property type="match status" value="1"/>
</dbReference>
<proteinExistence type="predicted"/>
<dbReference type="KEGG" id="dez:DKM44_11020"/>
<dbReference type="Proteomes" id="UP000245368">
    <property type="component" value="Chromosome"/>
</dbReference>
<dbReference type="Pfam" id="PF00128">
    <property type="entry name" value="Alpha-amylase"/>
    <property type="match status" value="1"/>
</dbReference>
<keyword evidence="4" id="KW-1185">Reference proteome</keyword>
<protein>
    <submittedName>
        <fullName evidence="3">Alpha-amylase</fullName>
    </submittedName>
</protein>
<dbReference type="InterPro" id="IPR006047">
    <property type="entry name" value="GH13_cat_dom"/>
</dbReference>
<dbReference type="InterPro" id="IPR013780">
    <property type="entry name" value="Glyco_hydro_b"/>
</dbReference>
<dbReference type="AlphaFoldDB" id="A0A2Z3JSK8"/>
<evidence type="ECO:0000256" key="1">
    <source>
        <dbReference type="SAM" id="MobiDB-lite"/>
    </source>
</evidence>
<dbReference type="CDD" id="cd11324">
    <property type="entry name" value="AmyAc_Amylosucrase"/>
    <property type="match status" value="1"/>
</dbReference>
<evidence type="ECO:0000313" key="4">
    <source>
        <dbReference type="Proteomes" id="UP000245368"/>
    </source>
</evidence>
<feature type="compositionally biased region" description="Low complexity" evidence="1">
    <location>
        <begin position="70"/>
        <end position="80"/>
    </location>
</feature>
<dbReference type="InterPro" id="IPR017853">
    <property type="entry name" value="GH"/>
</dbReference>
<dbReference type="GO" id="GO:0005975">
    <property type="term" value="P:carbohydrate metabolic process"/>
    <property type="evidence" value="ECO:0007669"/>
    <property type="project" value="InterPro"/>
</dbReference>
<feature type="compositionally biased region" description="Low complexity" evidence="1">
    <location>
        <begin position="36"/>
        <end position="61"/>
    </location>
</feature>
<dbReference type="Gene3D" id="1.10.1740.10">
    <property type="match status" value="1"/>
</dbReference>
<dbReference type="PANTHER" id="PTHR10357:SF213">
    <property type="entry name" value="ALPHA AMYLASE CATALYTIC REGION"/>
    <property type="match status" value="1"/>
</dbReference>
<gene>
    <name evidence="3" type="ORF">DKM44_11020</name>
</gene>
<dbReference type="EMBL" id="CP029494">
    <property type="protein sequence ID" value="AWN23694.1"/>
    <property type="molecule type" value="Genomic_DNA"/>
</dbReference>
<organism evidence="3 4">
    <name type="scientific">Deinococcus irradiatisoli</name>
    <dbReference type="NCBI Taxonomy" id="2202254"/>
    <lineage>
        <taxon>Bacteria</taxon>
        <taxon>Thermotogati</taxon>
        <taxon>Deinococcota</taxon>
        <taxon>Deinococci</taxon>
        <taxon>Deinococcales</taxon>
        <taxon>Deinococcaceae</taxon>
        <taxon>Deinococcus</taxon>
    </lineage>
</organism>
<dbReference type="GO" id="GO:0047669">
    <property type="term" value="F:amylosucrase activity"/>
    <property type="evidence" value="ECO:0007669"/>
    <property type="project" value="InterPro"/>
</dbReference>
<dbReference type="Gene3D" id="2.60.40.1180">
    <property type="entry name" value="Golgi alpha-mannosidase II"/>
    <property type="match status" value="1"/>
</dbReference>
<dbReference type="OrthoDB" id="9805159at2"/>
<reference evidence="3 4" key="1">
    <citation type="submission" date="2018-05" db="EMBL/GenBank/DDBJ databases">
        <title>Complete Genome Sequence of Deinococcus sp. strain 17bor-2.</title>
        <authorList>
            <person name="Srinivasan S."/>
        </authorList>
    </citation>
    <scope>NUCLEOTIDE SEQUENCE [LARGE SCALE GENOMIC DNA]</scope>
    <source>
        <strain evidence="3 4">17bor-2</strain>
    </source>
</reference>
<feature type="region of interest" description="Disordered" evidence="1">
    <location>
        <begin position="1"/>
        <end position="115"/>
    </location>
</feature>
<dbReference type="InterPro" id="IPR044077">
    <property type="entry name" value="Amylosucrase"/>
</dbReference>
<dbReference type="InterPro" id="IPR055218">
    <property type="entry name" value="Amylosucrase_C"/>
</dbReference>
<dbReference type="PANTHER" id="PTHR10357">
    <property type="entry name" value="ALPHA-AMYLASE FAMILY MEMBER"/>
    <property type="match status" value="1"/>
</dbReference>
<sequence length="735" mass="82174">MPDPVQVSLAISEAAKDASPLPVPTPTKAARKPRPAKAAVPSPAGPAQSEPAPTESAAPKAKPAPRKPKAPAAAPATPEVAQEEARPEPAAEPVPPEVPADAPTPPLSSEATLDPRDADTFAIRLERYRADLEGSLRSVYGAEQLVALWPRLEALLRRALAERPADLRRLDEARLLRPDWLQVPEMIGYVAYADRFAGTLEGVGEHLNYLEELGVKYLHLMPLLKPRVGENDGGYAVQDYRAVREDLGSMADLKALASRLRRRGISLELDLVMNHVAQEHGWAVRARAGEQKYRDYFLMFENRDLPDLYERTLPEIFPDFAPGNFTWNDEAQRWVWTTFNSYQWDLNWANPEVFLEFVDIILYLANQGVEIFRLDAIAFIWKRMWTDSQNQPEVHDLTRALRACARIVAPAVAFKAEAIVAPGDLIAYLGRRDHHGKVSDMAYHNSLMVQLWSSLASGNTRLFEQALSAFAPKPTNTTWGMYVRCHDDIGWAISDHDAGMAGTTGPGHRAFLSDFYSGEWPGSFARGQVFQANPRTGDRRISGTAASLAGLEAAQTEEDIDLALRRLRLLHAVTLGYGGVPLIYMGDELALLNDERYLDVPEHAQDNRWLHRPAMDWHKAEERFDVATSSGRMYAALQRLIRARRQLPHLHASIEAQIVPSPNEHTLLFRRDHPLGSMLAMYNFSPEFQPLPAPLLRAIVGDYPRDALSGHEWNLTNPEVALEPYGAYWLIEQTR</sequence>
<evidence type="ECO:0000313" key="3">
    <source>
        <dbReference type="EMBL" id="AWN23694.1"/>
    </source>
</evidence>
<evidence type="ECO:0000259" key="2">
    <source>
        <dbReference type="SMART" id="SM00642"/>
    </source>
</evidence>
<accession>A0A2Z3JSK8</accession>
<dbReference type="SUPFAM" id="SSF51011">
    <property type="entry name" value="Glycosyl hydrolase domain"/>
    <property type="match status" value="1"/>
</dbReference>
<dbReference type="Gene3D" id="3.90.400.10">
    <property type="entry name" value="Oligo-1,6-glucosidase, Domain 2"/>
    <property type="match status" value="1"/>
</dbReference>